<feature type="transmembrane region" description="Helical" evidence="14">
    <location>
        <begin position="334"/>
        <end position="356"/>
    </location>
</feature>
<evidence type="ECO:0000256" key="7">
    <source>
        <dbReference type="ARBA" id="ARBA00022958"/>
    </source>
</evidence>
<feature type="transmembrane region" description="Helical" evidence="14">
    <location>
        <begin position="142"/>
        <end position="167"/>
    </location>
</feature>
<dbReference type="GO" id="GO:0055064">
    <property type="term" value="P:chloride ion homeostasis"/>
    <property type="evidence" value="ECO:0007669"/>
    <property type="project" value="TreeGrafter"/>
</dbReference>
<evidence type="ECO:0000256" key="14">
    <source>
        <dbReference type="SAM" id="Phobius"/>
    </source>
</evidence>
<dbReference type="STRING" id="137246.A0A401S487"/>
<dbReference type="GO" id="GO:0016020">
    <property type="term" value="C:membrane"/>
    <property type="evidence" value="ECO:0007669"/>
    <property type="project" value="UniProtKB-SubCell"/>
</dbReference>
<feature type="transmembrane region" description="Helical" evidence="14">
    <location>
        <begin position="644"/>
        <end position="677"/>
    </location>
</feature>
<evidence type="ECO:0000256" key="12">
    <source>
        <dbReference type="ARBA" id="ARBA00073711"/>
    </source>
</evidence>
<evidence type="ECO:0000256" key="10">
    <source>
        <dbReference type="ARBA" id="ARBA00023136"/>
    </source>
</evidence>
<feature type="transmembrane region" description="Helical" evidence="14">
    <location>
        <begin position="385"/>
        <end position="402"/>
    </location>
</feature>
<keyword evidence="6" id="KW-0769">Symport</keyword>
<evidence type="ECO:0000256" key="9">
    <source>
        <dbReference type="ARBA" id="ARBA00023065"/>
    </source>
</evidence>
<dbReference type="Proteomes" id="UP000287033">
    <property type="component" value="Unassembled WGS sequence"/>
</dbReference>
<evidence type="ECO:0000313" key="17">
    <source>
        <dbReference type="Proteomes" id="UP000287033"/>
    </source>
</evidence>
<comment type="similarity">
    <text evidence="2">Belongs to the SLC12A transporter family.</text>
</comment>
<protein>
    <recommendedName>
        <fullName evidence="12">Solute carrier family 12 member 8</fullName>
    </recommendedName>
</protein>
<dbReference type="InterPro" id="IPR004841">
    <property type="entry name" value="AA-permease/SLC12A_dom"/>
</dbReference>
<keyword evidence="9" id="KW-0406">Ion transport</keyword>
<keyword evidence="5 14" id="KW-0812">Transmembrane</keyword>
<feature type="transmembrane region" description="Helical" evidence="14">
    <location>
        <begin position="62"/>
        <end position="84"/>
    </location>
</feature>
<dbReference type="GO" id="GO:0055075">
    <property type="term" value="P:potassium ion homeostasis"/>
    <property type="evidence" value="ECO:0007669"/>
    <property type="project" value="TreeGrafter"/>
</dbReference>
<proteinExistence type="inferred from homology"/>
<dbReference type="OMA" id="IMFIIQW"/>
<evidence type="ECO:0000256" key="5">
    <source>
        <dbReference type="ARBA" id="ARBA00022692"/>
    </source>
</evidence>
<evidence type="ECO:0000256" key="2">
    <source>
        <dbReference type="ARBA" id="ARBA00010593"/>
    </source>
</evidence>
<evidence type="ECO:0000256" key="13">
    <source>
        <dbReference type="SAM" id="MobiDB-lite"/>
    </source>
</evidence>
<organism evidence="16 17">
    <name type="scientific">Chiloscyllium punctatum</name>
    <name type="common">Brownbanded bambooshark</name>
    <name type="synonym">Hemiscyllium punctatum</name>
    <dbReference type="NCBI Taxonomy" id="137246"/>
    <lineage>
        <taxon>Eukaryota</taxon>
        <taxon>Metazoa</taxon>
        <taxon>Chordata</taxon>
        <taxon>Craniata</taxon>
        <taxon>Vertebrata</taxon>
        <taxon>Chondrichthyes</taxon>
        <taxon>Elasmobranchii</taxon>
        <taxon>Galeomorphii</taxon>
        <taxon>Galeoidea</taxon>
        <taxon>Orectolobiformes</taxon>
        <taxon>Hemiscylliidae</taxon>
        <taxon>Chiloscyllium</taxon>
    </lineage>
</organism>
<comment type="subcellular location">
    <subcellularLocation>
        <location evidence="1">Membrane</location>
        <topology evidence="1">Multi-pass membrane protein</topology>
    </subcellularLocation>
</comment>
<dbReference type="PANTHER" id="PTHR11827:SF6">
    <property type="entry name" value="SOLUTE CARRIER FAMILY 12 MEMBER 8"/>
    <property type="match status" value="1"/>
</dbReference>
<keyword evidence="8 14" id="KW-1133">Transmembrane helix</keyword>
<feature type="transmembrane region" description="Helical" evidence="14">
    <location>
        <begin position="210"/>
        <end position="230"/>
    </location>
</feature>
<keyword evidence="7" id="KW-0630">Potassium</keyword>
<evidence type="ECO:0000313" key="16">
    <source>
        <dbReference type="EMBL" id="GCC25198.1"/>
    </source>
</evidence>
<dbReference type="AlphaFoldDB" id="A0A401S487"/>
<comment type="caution">
    <text evidence="16">The sequence shown here is derived from an EMBL/GenBank/DDBJ whole genome shotgun (WGS) entry which is preliminary data.</text>
</comment>
<dbReference type="GO" id="GO:0006884">
    <property type="term" value="P:cell volume homeostasis"/>
    <property type="evidence" value="ECO:0007669"/>
    <property type="project" value="TreeGrafter"/>
</dbReference>
<keyword evidence="10 14" id="KW-0472">Membrane</keyword>
<dbReference type="EMBL" id="BEZZ01000079">
    <property type="protein sequence ID" value="GCC25198.1"/>
    <property type="molecule type" value="Genomic_DNA"/>
</dbReference>
<feature type="domain" description="Amino acid permease/ SLC12A" evidence="15">
    <location>
        <begin position="70"/>
        <end position="428"/>
    </location>
</feature>
<reference evidence="16 17" key="1">
    <citation type="journal article" date="2018" name="Nat. Ecol. Evol.">
        <title>Shark genomes provide insights into elasmobranch evolution and the origin of vertebrates.</title>
        <authorList>
            <person name="Hara Y"/>
            <person name="Yamaguchi K"/>
            <person name="Onimaru K"/>
            <person name="Kadota M"/>
            <person name="Koyanagi M"/>
            <person name="Keeley SD"/>
            <person name="Tatsumi K"/>
            <person name="Tanaka K"/>
            <person name="Motone F"/>
            <person name="Kageyama Y"/>
            <person name="Nozu R"/>
            <person name="Adachi N"/>
            <person name="Nishimura O"/>
            <person name="Nakagawa R"/>
            <person name="Tanegashima C"/>
            <person name="Kiyatake I"/>
            <person name="Matsumoto R"/>
            <person name="Murakumo K"/>
            <person name="Nishida K"/>
            <person name="Terakita A"/>
            <person name="Kuratani S"/>
            <person name="Sato K"/>
            <person name="Hyodo S Kuraku.S."/>
        </authorList>
    </citation>
    <scope>NUCLEOTIDE SEQUENCE [LARGE SCALE GENOMIC DNA]</scope>
</reference>
<accession>A0A401S487</accession>
<keyword evidence="3" id="KW-0813">Transport</keyword>
<dbReference type="OrthoDB" id="2020542at2759"/>
<dbReference type="Gene3D" id="1.20.1740.10">
    <property type="entry name" value="Amino acid/polyamine transporter I"/>
    <property type="match status" value="1"/>
</dbReference>
<evidence type="ECO:0000256" key="6">
    <source>
        <dbReference type="ARBA" id="ARBA00022847"/>
    </source>
</evidence>
<keyword evidence="17" id="KW-1185">Reference proteome</keyword>
<evidence type="ECO:0000256" key="8">
    <source>
        <dbReference type="ARBA" id="ARBA00022989"/>
    </source>
</evidence>
<dbReference type="GO" id="GO:1990573">
    <property type="term" value="P:potassium ion import across plasma membrane"/>
    <property type="evidence" value="ECO:0007669"/>
    <property type="project" value="TreeGrafter"/>
</dbReference>
<feature type="transmembrane region" description="Helical" evidence="14">
    <location>
        <begin position="291"/>
        <end position="314"/>
    </location>
</feature>
<dbReference type="PANTHER" id="PTHR11827">
    <property type="entry name" value="SOLUTE CARRIER FAMILY 12, CATION COTRANSPORTERS"/>
    <property type="match status" value="1"/>
</dbReference>
<gene>
    <name evidence="16" type="ORF">chiPu_0003605</name>
</gene>
<dbReference type="Pfam" id="PF00324">
    <property type="entry name" value="AA_permease"/>
    <property type="match status" value="1"/>
</dbReference>
<dbReference type="GO" id="GO:0015379">
    <property type="term" value="F:potassium:chloride symporter activity"/>
    <property type="evidence" value="ECO:0007669"/>
    <property type="project" value="TreeGrafter"/>
</dbReference>
<feature type="transmembrane region" description="Helical" evidence="14">
    <location>
        <begin position="258"/>
        <end position="279"/>
    </location>
</feature>
<sequence length="763" mass="84312">MEEGWNLKRNSGETNKAVLLLNGSCESKSTGCAQELFHEAAQVSQSHVKPWWKVKIFVWEPVLFGTWDGVFTTCMINIFGVVLFLRTGWLVGNTGILLGMFMVTLVVLVALVTVLSGIGVWERCSLGNGGVYAMLSTVLGGRVGGTFGFLYVFGQCVAGAMYITGFAESIADLLDLSDIWAVRGISIAVLLGLLGINLAGVKWIIRFQLLLLALLAISTMDFVIGTFTHLDPDFGFVGYSEELLKNNTVPDYSPEENFFTIFGVFFPTATGVMAGFNMSGDLQKPASNIPLGSLAALGVSWFLYLVFVFLLGAVCTREALRYDFMIAEKVALVGFLWLLGLYISSLASCMGGLYGAPRILQCIAQEKVIPVLGCLGNGKGPNKTPVAAIFLVGLVTMAFIFIGQVNILAPIVTINFMLTYSVVDYSYFSVCMSYDIQQNEKERNKVNASTYKPSPKLNSEGPLKNGSTGPIKGSTNGSLLEFNKDMNQIFQTVPHNRNAEVEKNNKGRVVNQSIRLKKARVPAKQTLQNSFMLNLDNTNATFKEDINQVAGAELADNLPEQNAGDLSRQDVGHHQHLENPFVPQVVEAYLNVESNIIEPSEYCYTDTDDSTETKGYGSIERQKSQEPEIYRMPRSFYSKLCNRWLSLLGAIVSIVIMFVIHWIYALINIAVAFFIYIYIGQMSPGLPPGLANNFNFLHWIRTVYSESRRKGSPHEKQIIVTPSFTTVGMATTQLTEENADFASRDRYHHSSVISREILSRHLN</sequence>
<keyword evidence="4" id="KW-0633">Potassium transport</keyword>
<name>A0A401S487_CHIPU</name>
<evidence type="ECO:0000259" key="15">
    <source>
        <dbReference type="Pfam" id="PF00324"/>
    </source>
</evidence>
<feature type="transmembrane region" description="Helical" evidence="14">
    <location>
        <begin position="179"/>
        <end position="198"/>
    </location>
</feature>
<dbReference type="InterPro" id="IPR004842">
    <property type="entry name" value="SLC12A_fam"/>
</dbReference>
<keyword evidence="11" id="KW-0868">Chloride</keyword>
<feature type="transmembrane region" description="Helical" evidence="14">
    <location>
        <begin position="408"/>
        <end position="428"/>
    </location>
</feature>
<feature type="transmembrane region" description="Helical" evidence="14">
    <location>
        <begin position="96"/>
        <end position="121"/>
    </location>
</feature>
<dbReference type="FunFam" id="1.20.1740.10:FF:000030">
    <property type="entry name" value="solute carrier family 12 member 8"/>
    <property type="match status" value="1"/>
</dbReference>
<evidence type="ECO:0000256" key="3">
    <source>
        <dbReference type="ARBA" id="ARBA00022448"/>
    </source>
</evidence>
<feature type="region of interest" description="Disordered" evidence="13">
    <location>
        <begin position="445"/>
        <end position="470"/>
    </location>
</feature>
<evidence type="ECO:0000256" key="11">
    <source>
        <dbReference type="ARBA" id="ARBA00023214"/>
    </source>
</evidence>
<evidence type="ECO:0000256" key="4">
    <source>
        <dbReference type="ARBA" id="ARBA00022538"/>
    </source>
</evidence>
<evidence type="ECO:0000256" key="1">
    <source>
        <dbReference type="ARBA" id="ARBA00004141"/>
    </source>
</evidence>